<keyword evidence="3 5" id="KW-0378">Hydrolase</keyword>
<dbReference type="GO" id="GO:0005975">
    <property type="term" value="P:carbohydrate metabolic process"/>
    <property type="evidence" value="ECO:0007669"/>
    <property type="project" value="InterPro"/>
</dbReference>
<evidence type="ECO:0000256" key="5">
    <source>
        <dbReference type="RuleBase" id="RU361187"/>
    </source>
</evidence>
<dbReference type="InterPro" id="IPR006710">
    <property type="entry name" value="Glyco_hydro_43"/>
</dbReference>
<dbReference type="CDD" id="cd08981">
    <property type="entry name" value="GH43_Bt1873-like"/>
    <property type="match status" value="1"/>
</dbReference>
<dbReference type="PANTHER" id="PTHR43301:SF3">
    <property type="entry name" value="ARABINAN ENDO-1,5-ALPHA-L-ARABINOSIDASE A-RELATED"/>
    <property type="match status" value="1"/>
</dbReference>
<keyword evidence="4 5" id="KW-0326">Glycosidase</keyword>
<comment type="pathway">
    <text evidence="1">Glycan metabolism; L-arabinan degradation.</text>
</comment>
<evidence type="ECO:0000256" key="3">
    <source>
        <dbReference type="ARBA" id="ARBA00022801"/>
    </source>
</evidence>
<dbReference type="PANTHER" id="PTHR43301">
    <property type="entry name" value="ARABINAN ENDO-1,5-ALPHA-L-ARABINOSIDASE"/>
    <property type="match status" value="1"/>
</dbReference>
<dbReference type="Pfam" id="PF04616">
    <property type="entry name" value="Glyco_hydro_43"/>
    <property type="match status" value="1"/>
</dbReference>
<comment type="caution">
    <text evidence="6">The sequence shown here is derived from an EMBL/GenBank/DDBJ whole genome shotgun (WGS) entry which is preliminary data.</text>
</comment>
<dbReference type="Proteomes" id="UP000824165">
    <property type="component" value="Unassembled WGS sequence"/>
</dbReference>
<name>A0A9D1KPT2_9FIRM</name>
<proteinExistence type="inferred from homology"/>
<dbReference type="AlphaFoldDB" id="A0A9D1KPT2"/>
<dbReference type="InterPro" id="IPR050727">
    <property type="entry name" value="GH43_arabinanases"/>
</dbReference>
<evidence type="ECO:0000313" key="6">
    <source>
        <dbReference type="EMBL" id="HIT84301.1"/>
    </source>
</evidence>
<protein>
    <submittedName>
        <fullName evidence="6">Family 43 glycosylhydrolase</fullName>
    </submittedName>
</protein>
<dbReference type="InterPro" id="IPR023296">
    <property type="entry name" value="Glyco_hydro_beta-prop_sf"/>
</dbReference>
<evidence type="ECO:0000256" key="1">
    <source>
        <dbReference type="ARBA" id="ARBA00004834"/>
    </source>
</evidence>
<reference evidence="6" key="2">
    <citation type="journal article" date="2021" name="PeerJ">
        <title>Extensive microbial diversity within the chicken gut microbiome revealed by metagenomics and culture.</title>
        <authorList>
            <person name="Gilroy R."/>
            <person name="Ravi A."/>
            <person name="Getino M."/>
            <person name="Pursley I."/>
            <person name="Horton D.L."/>
            <person name="Alikhan N.F."/>
            <person name="Baker D."/>
            <person name="Gharbi K."/>
            <person name="Hall N."/>
            <person name="Watson M."/>
            <person name="Adriaenssens E.M."/>
            <person name="Foster-Nyarko E."/>
            <person name="Jarju S."/>
            <person name="Secka A."/>
            <person name="Antonio M."/>
            <person name="Oren A."/>
            <person name="Chaudhuri R.R."/>
            <person name="La Ragione R."/>
            <person name="Hildebrand F."/>
            <person name="Pallen M.J."/>
        </authorList>
    </citation>
    <scope>NUCLEOTIDE SEQUENCE</scope>
    <source>
        <strain evidence="6">CHK181-108</strain>
    </source>
</reference>
<gene>
    <name evidence="6" type="ORF">IAA60_00175</name>
</gene>
<accession>A0A9D1KPT2</accession>
<dbReference type="Gene3D" id="2.115.10.20">
    <property type="entry name" value="Glycosyl hydrolase domain, family 43"/>
    <property type="match status" value="1"/>
</dbReference>
<reference evidence="6" key="1">
    <citation type="submission" date="2020-10" db="EMBL/GenBank/DDBJ databases">
        <authorList>
            <person name="Gilroy R."/>
        </authorList>
    </citation>
    <scope>NUCLEOTIDE SEQUENCE</scope>
    <source>
        <strain evidence="6">CHK181-108</strain>
    </source>
</reference>
<evidence type="ECO:0000313" key="7">
    <source>
        <dbReference type="Proteomes" id="UP000824165"/>
    </source>
</evidence>
<dbReference type="SUPFAM" id="SSF75005">
    <property type="entry name" value="Arabinanase/levansucrase/invertase"/>
    <property type="match status" value="1"/>
</dbReference>
<dbReference type="GO" id="GO:0004553">
    <property type="term" value="F:hydrolase activity, hydrolyzing O-glycosyl compounds"/>
    <property type="evidence" value="ECO:0007669"/>
    <property type="project" value="InterPro"/>
</dbReference>
<sequence>MDLKNINLRDPYILPHNGRYYMYGTRGFGSDGFDVYVSEDLENWSEPSPVFEYYDGFWADRDFWAPEVYKCGDKFVMFASFKSDKRPRGTQVLIADSPEGPFKEYSRGAVTPVEWECLDGTLYIDNGEPYMIFCHEWLQIENGTVCSIKLSDDLKEAVSEPRILWRAKDADCFKNANGEEGYITDGPFVIKVDNELLCFWSTICGGKYMELISRSDNGRMDGKWSIDKKALIDNDGGHGMVFKTFTNEYKFIYHSPNTPTKERPCMIDIELFDLKENCNK</sequence>
<organism evidence="6 7">
    <name type="scientific">Candidatus Ornithomonoglobus intestinigallinarum</name>
    <dbReference type="NCBI Taxonomy" id="2840894"/>
    <lineage>
        <taxon>Bacteria</taxon>
        <taxon>Bacillati</taxon>
        <taxon>Bacillota</taxon>
        <taxon>Clostridia</taxon>
        <taxon>Candidatus Ornithomonoglobus</taxon>
    </lineage>
</organism>
<evidence type="ECO:0000256" key="2">
    <source>
        <dbReference type="ARBA" id="ARBA00009865"/>
    </source>
</evidence>
<evidence type="ECO:0000256" key="4">
    <source>
        <dbReference type="ARBA" id="ARBA00023295"/>
    </source>
</evidence>
<comment type="similarity">
    <text evidence="2 5">Belongs to the glycosyl hydrolase 43 family.</text>
</comment>
<dbReference type="EMBL" id="DVLU01000001">
    <property type="protein sequence ID" value="HIT84301.1"/>
    <property type="molecule type" value="Genomic_DNA"/>
</dbReference>